<evidence type="ECO:0000256" key="5">
    <source>
        <dbReference type="ARBA" id="ARBA00023002"/>
    </source>
</evidence>
<keyword evidence="5 7" id="KW-0560">Oxidoreductase</keyword>
<keyword evidence="11" id="KW-1185">Reference proteome</keyword>
<dbReference type="SUPFAM" id="SSF55347">
    <property type="entry name" value="Glyceraldehyde-3-phosphate dehydrogenase-like, C-terminal domain"/>
    <property type="match status" value="1"/>
</dbReference>
<dbReference type="InterPro" id="IPR036291">
    <property type="entry name" value="NAD(P)-bd_dom_sf"/>
</dbReference>
<dbReference type="PANTHER" id="PTHR23429:SF0">
    <property type="entry name" value="GLUCOSE-6-PHOSPHATE 1-DEHYDROGENASE"/>
    <property type="match status" value="1"/>
</dbReference>
<dbReference type="Gene3D" id="3.40.50.720">
    <property type="entry name" value="NAD(P)-binding Rossmann-like Domain"/>
    <property type="match status" value="1"/>
</dbReference>
<organism evidence="10 11">
    <name type="scientific">Kaistia nematophila</name>
    <dbReference type="NCBI Taxonomy" id="2994654"/>
    <lineage>
        <taxon>Bacteria</taxon>
        <taxon>Pseudomonadati</taxon>
        <taxon>Pseudomonadota</taxon>
        <taxon>Alphaproteobacteria</taxon>
        <taxon>Hyphomicrobiales</taxon>
        <taxon>Kaistiaceae</taxon>
        <taxon>Kaistia</taxon>
    </lineage>
</organism>
<feature type="domain" description="Glucose-6-phosphate dehydrogenase C-terminal" evidence="9">
    <location>
        <begin position="192"/>
        <end position="489"/>
    </location>
</feature>
<evidence type="ECO:0000256" key="7">
    <source>
        <dbReference type="HAMAP-Rule" id="MF_00966"/>
    </source>
</evidence>
<dbReference type="GO" id="GO:0005829">
    <property type="term" value="C:cytosol"/>
    <property type="evidence" value="ECO:0007669"/>
    <property type="project" value="TreeGrafter"/>
</dbReference>
<feature type="binding site" evidence="7">
    <location>
        <position position="185"/>
    </location>
    <ligand>
        <name>substrate</name>
    </ligand>
</feature>
<gene>
    <name evidence="7 10" type="primary">zwf</name>
    <name evidence="10" type="ORF">OSH07_20885</name>
</gene>
<dbReference type="InterPro" id="IPR022675">
    <property type="entry name" value="G6P_DH_C"/>
</dbReference>
<feature type="domain" description="Glucose-6-phosphate dehydrogenase NAD-binding" evidence="8">
    <location>
        <begin position="14"/>
        <end position="190"/>
    </location>
</feature>
<comment type="caution">
    <text evidence="7">Lacks conserved residue(s) required for the propagation of feature annotation.</text>
</comment>
<comment type="caution">
    <text evidence="10">The sequence shown here is derived from an EMBL/GenBank/DDBJ whole genome shotgun (WGS) entry which is preliminary data.</text>
</comment>
<dbReference type="PIRSF" id="PIRSF000110">
    <property type="entry name" value="G6PD"/>
    <property type="match status" value="1"/>
</dbReference>
<dbReference type="Pfam" id="PF00479">
    <property type="entry name" value="G6PD_N"/>
    <property type="match status" value="1"/>
</dbReference>
<dbReference type="Proteomes" id="UP001144805">
    <property type="component" value="Unassembled WGS sequence"/>
</dbReference>
<dbReference type="GO" id="GO:0009051">
    <property type="term" value="P:pentose-phosphate shunt, oxidative branch"/>
    <property type="evidence" value="ECO:0007669"/>
    <property type="project" value="TreeGrafter"/>
</dbReference>
<feature type="binding site" evidence="7">
    <location>
        <position position="181"/>
    </location>
    <ligand>
        <name>substrate</name>
    </ligand>
</feature>
<comment type="catalytic activity">
    <reaction evidence="7">
        <text>D-glucose 6-phosphate + NADP(+) = 6-phospho-D-glucono-1,5-lactone + NADPH + H(+)</text>
        <dbReference type="Rhea" id="RHEA:15841"/>
        <dbReference type="ChEBI" id="CHEBI:15378"/>
        <dbReference type="ChEBI" id="CHEBI:57783"/>
        <dbReference type="ChEBI" id="CHEBI:57955"/>
        <dbReference type="ChEBI" id="CHEBI:58349"/>
        <dbReference type="ChEBI" id="CHEBI:61548"/>
        <dbReference type="EC" id="1.1.1.49"/>
    </reaction>
</comment>
<feature type="binding site" evidence="7">
    <location>
        <position position="51"/>
    </location>
    <ligand>
        <name>NADP(+)</name>
        <dbReference type="ChEBI" id="CHEBI:58349"/>
    </ligand>
</feature>
<evidence type="ECO:0000259" key="8">
    <source>
        <dbReference type="Pfam" id="PF00479"/>
    </source>
</evidence>
<name>A0A9X3IP73_9HYPH</name>
<dbReference type="HAMAP" id="MF_00966">
    <property type="entry name" value="G6PD"/>
    <property type="match status" value="1"/>
</dbReference>
<evidence type="ECO:0000256" key="1">
    <source>
        <dbReference type="ARBA" id="ARBA00004937"/>
    </source>
</evidence>
<dbReference type="GO" id="GO:0006006">
    <property type="term" value="P:glucose metabolic process"/>
    <property type="evidence" value="ECO:0007669"/>
    <property type="project" value="UniProtKB-KW"/>
</dbReference>
<dbReference type="InterPro" id="IPR001282">
    <property type="entry name" value="G6P_DH"/>
</dbReference>
<keyword evidence="6 7" id="KW-0119">Carbohydrate metabolism</keyword>
<dbReference type="GO" id="GO:0004345">
    <property type="term" value="F:glucose-6-phosphate dehydrogenase activity"/>
    <property type="evidence" value="ECO:0007669"/>
    <property type="project" value="UniProtKB-UniRule"/>
</dbReference>
<dbReference type="EMBL" id="JAPKNK010000011">
    <property type="protein sequence ID" value="MCX5571670.1"/>
    <property type="molecule type" value="Genomic_DNA"/>
</dbReference>
<dbReference type="Gene3D" id="3.30.360.10">
    <property type="entry name" value="Dihydrodipicolinate Reductase, domain 2"/>
    <property type="match status" value="1"/>
</dbReference>
<dbReference type="NCBIfam" id="TIGR00871">
    <property type="entry name" value="zwf"/>
    <property type="match status" value="1"/>
</dbReference>
<dbReference type="GO" id="GO:0050661">
    <property type="term" value="F:NADP binding"/>
    <property type="evidence" value="ECO:0007669"/>
    <property type="project" value="UniProtKB-UniRule"/>
</dbReference>
<dbReference type="AlphaFoldDB" id="A0A9X3IP73"/>
<keyword evidence="3 7" id="KW-0313">Glucose metabolism</keyword>
<dbReference type="PANTHER" id="PTHR23429">
    <property type="entry name" value="GLUCOSE-6-PHOSPHATE 1-DEHYDROGENASE G6PD"/>
    <property type="match status" value="1"/>
</dbReference>
<evidence type="ECO:0000259" key="9">
    <source>
        <dbReference type="Pfam" id="PF02781"/>
    </source>
</evidence>
<dbReference type="InterPro" id="IPR022674">
    <property type="entry name" value="G6P_DH_NAD-bd"/>
</dbReference>
<evidence type="ECO:0000256" key="4">
    <source>
        <dbReference type="ARBA" id="ARBA00022857"/>
    </source>
</evidence>
<dbReference type="PRINTS" id="PR00079">
    <property type="entry name" value="G6PDHDRGNASE"/>
</dbReference>
<evidence type="ECO:0000256" key="2">
    <source>
        <dbReference type="ARBA" id="ARBA00009975"/>
    </source>
</evidence>
<comment type="pathway">
    <text evidence="1 7">Carbohydrate degradation; pentose phosphate pathway; D-ribulose 5-phosphate from D-glucose 6-phosphate (oxidative stage): step 1/3.</text>
</comment>
<dbReference type="FunFam" id="3.30.360.10:FF:000011">
    <property type="entry name" value="Glucose-6-phosphate 1-dehydrogenase"/>
    <property type="match status" value="1"/>
</dbReference>
<dbReference type="Pfam" id="PF02781">
    <property type="entry name" value="G6PD_C"/>
    <property type="match status" value="1"/>
</dbReference>
<evidence type="ECO:0000313" key="10">
    <source>
        <dbReference type="EMBL" id="MCX5571670.1"/>
    </source>
</evidence>
<feature type="binding site" evidence="7">
    <location>
        <position position="219"/>
    </location>
    <ligand>
        <name>substrate</name>
    </ligand>
</feature>
<sequence>MTSRIIAVDPFDLVVFGATGDLAYRKLLPALYHRHRDGQIPEVARIIGCSRRPMSDEAYQKLTEAALEKFVPADEREPEQVASFLKRISYVAIDATAEKAGWPELAKALEGGKDRIRAFYLAVAPDLFGIICEGLGAHHLVTPKTRVIIEKPIGKSLASANALNDSIGKVFKESQIYRIDHYLGKETVQNLMALRFANALFEPVWNANHIDHVQITVAESLGVEGRAGYYDTAGALRDMVQNHILQLVCLVAMEPPGRFDADALRDEKLKVLRALKPIVDGDVDSVTVRGQYKAGASAGGPVPGYLEELGNDESNTETFVAVKAEIENWRWAGVPFYIRTGKRLPSRLSEIVVNFKAVPHSIFEGAAGQLASNQLIMRLQPDEGVRLWLMIKDPGPGGMRLRHVPLDMSFAQTFKVRSPEAYERLIMDVIRGNATLFMRRDEVEAAWKWIDPILEGWANSREAPKAYTAGTWGPSSSIALIERDGRTWHEEGA</sequence>
<evidence type="ECO:0000313" key="11">
    <source>
        <dbReference type="Proteomes" id="UP001144805"/>
    </source>
</evidence>
<reference evidence="10" key="1">
    <citation type="submission" date="2022-11" db="EMBL/GenBank/DDBJ databases">
        <title>Biodiversity and phylogenetic relationships of bacteria.</title>
        <authorList>
            <person name="Machado R.A.R."/>
            <person name="Bhat A."/>
            <person name="Loulou A."/>
            <person name="Kallel S."/>
        </authorList>
    </citation>
    <scope>NUCLEOTIDE SEQUENCE</scope>
    <source>
        <strain evidence="10">K-TC2</strain>
    </source>
</reference>
<evidence type="ECO:0000256" key="3">
    <source>
        <dbReference type="ARBA" id="ARBA00022526"/>
    </source>
</evidence>
<dbReference type="InterPro" id="IPR019796">
    <property type="entry name" value="G6P_DH_AS"/>
</dbReference>
<comment type="similarity">
    <text evidence="2 7">Belongs to the glucose-6-phosphate dehydrogenase family.</text>
</comment>
<evidence type="ECO:0000256" key="6">
    <source>
        <dbReference type="ARBA" id="ARBA00023277"/>
    </source>
</evidence>
<dbReference type="SUPFAM" id="SSF51735">
    <property type="entry name" value="NAD(P)-binding Rossmann-fold domains"/>
    <property type="match status" value="1"/>
</dbReference>
<dbReference type="NCBIfam" id="NF009492">
    <property type="entry name" value="PRK12853.1-3"/>
    <property type="match status" value="1"/>
</dbReference>
<dbReference type="RefSeq" id="WP_266340633.1">
    <property type="nucleotide sequence ID" value="NZ_JAPKNK010000011.1"/>
</dbReference>
<feature type="binding site" evidence="7">
    <location>
        <position position="238"/>
    </location>
    <ligand>
        <name>substrate</name>
    </ligand>
</feature>
<dbReference type="PROSITE" id="PS00069">
    <property type="entry name" value="G6P_DEHYDROGENASE"/>
    <property type="match status" value="1"/>
</dbReference>
<comment type="function">
    <text evidence="7">Catalyzes the oxidation of glucose 6-phosphate to 6-phosphogluconolactone.</text>
</comment>
<feature type="active site" description="Proton acceptor" evidence="7">
    <location>
        <position position="243"/>
    </location>
</feature>
<dbReference type="EC" id="1.1.1.49" evidence="7"/>
<proteinExistence type="inferred from homology"/>
<feature type="binding site" evidence="7">
    <location>
        <position position="342"/>
    </location>
    <ligand>
        <name>substrate</name>
    </ligand>
</feature>
<keyword evidence="4 7" id="KW-0521">NADP</keyword>
<accession>A0A9X3IP73</accession>
<feature type="binding site" evidence="7">
    <location>
        <position position="151"/>
    </location>
    <ligand>
        <name>NADP(+)</name>
        <dbReference type="ChEBI" id="CHEBI:58349"/>
    </ligand>
</feature>
<protein>
    <recommendedName>
        <fullName evidence="7">Glucose-6-phosphate 1-dehydrogenase</fullName>
        <shortName evidence="7">G6PD</shortName>
        <ecNumber evidence="7">1.1.1.49</ecNumber>
    </recommendedName>
</protein>